<dbReference type="PANTHER" id="PTHR33361">
    <property type="entry name" value="GLR0591 PROTEIN"/>
    <property type="match status" value="1"/>
</dbReference>
<evidence type="ECO:0000313" key="2">
    <source>
        <dbReference type="Proteomes" id="UP000236893"/>
    </source>
</evidence>
<dbReference type="Pfam" id="PF05960">
    <property type="entry name" value="DUF885"/>
    <property type="match status" value="1"/>
</dbReference>
<keyword evidence="2" id="KW-1185">Reference proteome</keyword>
<organism evidence="1 2">
    <name type="scientific">Solitalea longa</name>
    <dbReference type="NCBI Taxonomy" id="2079460"/>
    <lineage>
        <taxon>Bacteria</taxon>
        <taxon>Pseudomonadati</taxon>
        <taxon>Bacteroidota</taxon>
        <taxon>Sphingobacteriia</taxon>
        <taxon>Sphingobacteriales</taxon>
        <taxon>Sphingobacteriaceae</taxon>
        <taxon>Solitalea</taxon>
    </lineage>
</organism>
<sequence>MKKTTFLLLAGISLVACKESKTTQSANTDQGFDAFKGRFIENYWALYPDFATSQGYHKFDSVLKVPNATYNNEQLAFSAANLDSLKQFDLNSLSDANKTDYQMIENQLKSTEWRIKEMRSGEWNPSNYNVCETFSYMLGEKYAKLDDRLRSISLKLVNVPAYYEAAKSNIKNPTVEHTQLAIDQNLGGSAVFATDLIDSVKTSGLSETEKKDLTDRSAAALNAVKGYAEWLKNLKNDHPRSFRLGKDLYPKKFEYDIQSSYTADEIYAIATKRKAEIHAEMAKITEQLWPKYFGNTPKPTDKLVMIRKMIDTLSVKHVKPEDFQASIEKQIPQLVEFVKQKDLLYIDPSKPLVVRKEPAYMAGVAGASISAPGPYDKEANTYYNVGSLNGWPKDQSESYLREYNQYILQILNIHEAIPGHYTQLVYSNQSPSIIKSVFGNGAMVEGWAVYTERMMLESGYGNNEPEMWLMYYKWHLRTLCNTLLDYNVHVKEMSKEDAIKLLTYEAFQQQAEATGKWKRVSVTQVQLTSYFTGFTEIYNLREELKKKEGDKFNLKAFHEKFLSYGSAPVKYIKELMLNETN</sequence>
<dbReference type="Proteomes" id="UP000236893">
    <property type="component" value="Unassembled WGS sequence"/>
</dbReference>
<reference evidence="1 2" key="1">
    <citation type="submission" date="2018-01" db="EMBL/GenBank/DDBJ databases">
        <authorList>
            <person name="Gaut B.S."/>
            <person name="Morton B.R."/>
            <person name="Clegg M.T."/>
            <person name="Duvall M.R."/>
        </authorList>
    </citation>
    <scope>NUCLEOTIDE SEQUENCE [LARGE SCALE GENOMIC DNA]</scope>
    <source>
        <strain evidence="1 2">HR-AV</strain>
    </source>
</reference>
<evidence type="ECO:0000313" key="1">
    <source>
        <dbReference type="EMBL" id="POY38036.1"/>
    </source>
</evidence>
<accession>A0A2S5A695</accession>
<comment type="caution">
    <text evidence="1">The sequence shown here is derived from an EMBL/GenBank/DDBJ whole genome shotgun (WGS) entry which is preliminary data.</text>
</comment>
<dbReference type="AlphaFoldDB" id="A0A2S5A695"/>
<dbReference type="OrthoDB" id="9760040at2"/>
<dbReference type="PROSITE" id="PS51257">
    <property type="entry name" value="PROKAR_LIPOPROTEIN"/>
    <property type="match status" value="1"/>
</dbReference>
<dbReference type="EMBL" id="PQVF01000003">
    <property type="protein sequence ID" value="POY38036.1"/>
    <property type="molecule type" value="Genomic_DNA"/>
</dbReference>
<dbReference type="RefSeq" id="WP_103788166.1">
    <property type="nucleotide sequence ID" value="NZ_PQVF01000003.1"/>
</dbReference>
<proteinExistence type="predicted"/>
<dbReference type="PANTHER" id="PTHR33361:SF15">
    <property type="entry name" value="DUF885 FAMILY LIPOPROTEIN"/>
    <property type="match status" value="1"/>
</dbReference>
<name>A0A2S5A695_9SPHI</name>
<gene>
    <name evidence="1" type="ORF">C3K47_05805</name>
</gene>
<protein>
    <submittedName>
        <fullName evidence="1">DUF885 domain-containing protein</fullName>
    </submittedName>
</protein>
<dbReference type="InterPro" id="IPR010281">
    <property type="entry name" value="DUF885"/>
</dbReference>